<feature type="active site" description="Proton acceptor" evidence="4">
    <location>
        <position position="381"/>
    </location>
</feature>
<sequence length="394" mass="41387">MANLRDVVIVSAVRTPIGCFLGSLSTVPAPRLGAVAIKAALERAHLDPEQVDEVIMGCVLAAGVGQAPARQAMIYAGIPRSAGAMTINKVCGSGLKSVMLAAQSIQCGEADIVVAGGMENMSLVPFYSLNGRTGFRMGHAQLTDGMIFDGLWDIYNNFHMGSAAELCAKEFNITREDQDAYATESYTRAQAAIADGKFKAEIVPVEVPGRKGLVTVVEEDEEPGKGNVSKFTALRSAFMRNGTVTAANASSINDGAAAVIMMSAEKAKDLGLKPLAKFVAHATASKDPEWFTTAPTDAINKLLKKTKLSTDDIDLYEINEAFSVVSVANNQLLGLDPDKVNVKGGAVALGHPIGASGTRILVTLLYAMKDRKAKRGLAALCIGGGEAVTAIVER</sequence>
<dbReference type="EMBL" id="NJBN01000002">
    <property type="protein sequence ID" value="TKJ41517.1"/>
    <property type="molecule type" value="Genomic_DNA"/>
</dbReference>
<evidence type="ECO:0000313" key="8">
    <source>
        <dbReference type="EMBL" id="TKJ41517.1"/>
    </source>
</evidence>
<dbReference type="InterPro" id="IPR020615">
    <property type="entry name" value="Thiolase_acyl_enz_int_AS"/>
</dbReference>
<gene>
    <name evidence="8" type="ORF">CEE37_02850</name>
</gene>
<dbReference type="InterPro" id="IPR020613">
    <property type="entry name" value="Thiolase_CS"/>
</dbReference>
<dbReference type="FunFam" id="3.40.47.10:FF:000007">
    <property type="entry name" value="acetyl-CoA acetyltransferase, mitochondrial"/>
    <property type="match status" value="1"/>
</dbReference>
<name>A0A532V3D9_UNCL8</name>
<dbReference type="AlphaFoldDB" id="A0A532V3D9"/>
<proteinExistence type="inferred from homology"/>
<dbReference type="InterPro" id="IPR002155">
    <property type="entry name" value="Thiolase"/>
</dbReference>
<evidence type="ECO:0000256" key="4">
    <source>
        <dbReference type="PIRSR" id="PIRSR000429-1"/>
    </source>
</evidence>
<feature type="domain" description="Thiolase C-terminal" evidence="7">
    <location>
        <begin position="272"/>
        <end position="394"/>
    </location>
</feature>
<dbReference type="PANTHER" id="PTHR18919">
    <property type="entry name" value="ACETYL-COA C-ACYLTRANSFERASE"/>
    <property type="match status" value="1"/>
</dbReference>
<dbReference type="InterPro" id="IPR020617">
    <property type="entry name" value="Thiolase_C"/>
</dbReference>
<dbReference type="EC" id="2.3.1.9" evidence="8"/>
<dbReference type="Pfam" id="PF02803">
    <property type="entry name" value="Thiolase_C"/>
    <property type="match status" value="1"/>
</dbReference>
<organism evidence="8 9">
    <name type="scientific">candidate division LCP-89 bacterium B3_LCP</name>
    <dbReference type="NCBI Taxonomy" id="2012998"/>
    <lineage>
        <taxon>Bacteria</taxon>
        <taxon>Pseudomonadati</taxon>
        <taxon>Bacteria division LCP-89</taxon>
    </lineage>
</organism>
<feature type="active site" description="Proton acceptor" evidence="4">
    <location>
        <position position="351"/>
    </location>
</feature>
<dbReference type="CDD" id="cd00751">
    <property type="entry name" value="thiolase"/>
    <property type="match status" value="1"/>
</dbReference>
<evidence type="ECO:0000259" key="7">
    <source>
        <dbReference type="Pfam" id="PF02803"/>
    </source>
</evidence>
<dbReference type="PROSITE" id="PS00098">
    <property type="entry name" value="THIOLASE_1"/>
    <property type="match status" value="1"/>
</dbReference>
<dbReference type="Gene3D" id="3.40.47.10">
    <property type="match status" value="2"/>
</dbReference>
<dbReference type="Proteomes" id="UP000319619">
    <property type="component" value="Unassembled WGS sequence"/>
</dbReference>
<dbReference type="GO" id="GO:0003985">
    <property type="term" value="F:acetyl-CoA C-acetyltransferase activity"/>
    <property type="evidence" value="ECO:0007669"/>
    <property type="project" value="UniProtKB-EC"/>
</dbReference>
<dbReference type="InterPro" id="IPR016039">
    <property type="entry name" value="Thiolase-like"/>
</dbReference>
<keyword evidence="2 5" id="KW-0808">Transferase</keyword>
<evidence type="ECO:0000256" key="2">
    <source>
        <dbReference type="ARBA" id="ARBA00022679"/>
    </source>
</evidence>
<dbReference type="PROSITE" id="PS00737">
    <property type="entry name" value="THIOLASE_2"/>
    <property type="match status" value="1"/>
</dbReference>
<dbReference type="PIRSF" id="PIRSF000429">
    <property type="entry name" value="Ac-CoA_Ac_transf"/>
    <property type="match status" value="1"/>
</dbReference>
<dbReference type="InterPro" id="IPR020616">
    <property type="entry name" value="Thiolase_N"/>
</dbReference>
<accession>A0A532V3D9</accession>
<comment type="similarity">
    <text evidence="1 5">Belongs to the thiolase-like superfamily. Thiolase family.</text>
</comment>
<evidence type="ECO:0000256" key="1">
    <source>
        <dbReference type="ARBA" id="ARBA00010982"/>
    </source>
</evidence>
<evidence type="ECO:0000256" key="5">
    <source>
        <dbReference type="RuleBase" id="RU003557"/>
    </source>
</evidence>
<feature type="active site" description="Acyl-thioester intermediate" evidence="4">
    <location>
        <position position="91"/>
    </location>
</feature>
<reference evidence="8 9" key="1">
    <citation type="submission" date="2017-06" db="EMBL/GenBank/DDBJ databases">
        <title>Novel microbial phyla capable of carbon fixation and sulfur reduction in deep-sea sediments.</title>
        <authorList>
            <person name="Huang J."/>
            <person name="Baker B."/>
            <person name="Wang Y."/>
        </authorList>
    </citation>
    <scope>NUCLEOTIDE SEQUENCE [LARGE SCALE GENOMIC DNA]</scope>
    <source>
        <strain evidence="8">B3_LCP</strain>
    </source>
</reference>
<keyword evidence="3 5" id="KW-0012">Acyltransferase</keyword>
<feature type="domain" description="Thiolase N-terminal" evidence="6">
    <location>
        <begin position="7"/>
        <end position="264"/>
    </location>
</feature>
<protein>
    <submittedName>
        <fullName evidence="8">Acetyl-CoA acetyltransferase</fullName>
        <ecNumber evidence="8">2.3.1.9</ecNumber>
    </submittedName>
</protein>
<comment type="caution">
    <text evidence="8">The sequence shown here is derived from an EMBL/GenBank/DDBJ whole genome shotgun (WGS) entry which is preliminary data.</text>
</comment>
<dbReference type="SUPFAM" id="SSF53901">
    <property type="entry name" value="Thiolase-like"/>
    <property type="match status" value="2"/>
</dbReference>
<dbReference type="NCBIfam" id="TIGR01930">
    <property type="entry name" value="AcCoA-C-Actrans"/>
    <property type="match status" value="1"/>
</dbReference>
<dbReference type="PANTHER" id="PTHR18919:SF138">
    <property type="entry name" value="ACETYL-COA C-ACETYLTRANSFERASE"/>
    <property type="match status" value="1"/>
</dbReference>
<dbReference type="Pfam" id="PF00108">
    <property type="entry name" value="Thiolase_N"/>
    <property type="match status" value="1"/>
</dbReference>
<evidence type="ECO:0000259" key="6">
    <source>
        <dbReference type="Pfam" id="PF00108"/>
    </source>
</evidence>
<evidence type="ECO:0000313" key="9">
    <source>
        <dbReference type="Proteomes" id="UP000319619"/>
    </source>
</evidence>
<evidence type="ECO:0000256" key="3">
    <source>
        <dbReference type="ARBA" id="ARBA00023315"/>
    </source>
</evidence>